<dbReference type="InterPro" id="IPR015424">
    <property type="entry name" value="PyrdxlP-dep_Trfase"/>
</dbReference>
<comment type="caution">
    <text evidence="4">The sequence shown here is derived from an EMBL/GenBank/DDBJ whole genome shotgun (WGS) entry which is preliminary data.</text>
</comment>
<dbReference type="Gene3D" id="3.40.640.10">
    <property type="entry name" value="Type I PLP-dependent aspartate aminotransferase-like (Major domain)"/>
    <property type="match status" value="1"/>
</dbReference>
<proteinExistence type="inferred from homology"/>
<sequence length="361" mass="39778">MKVPFLDLSKMDDSLKEELQKAFKSSLDSGIFSGGKEVQSFIENLKKQLGEGYLQPLGNGTDALELALRALDIQPEDEVIVPSLTWVSTAEVVHLLGAKPIFCDTDNQGLISTNWVDLVTPKTRAIMPVHLYGKMVDMAPMCGTASKLGLAVVEDAAQSFGASQGGKASGTWGDVGAFSFYPTKNLGALGEAGACFTKSQDLAERISLFSNHGQIRRDEHLSWGRNARIDTIQASFLNVFLARFESFQKRRKTLAKNYLEALEGYEGLLLPGGVLEEDHNAHLFVIQTTRRDELKEYLHLQGIGTAIHYPKILPDLISFQAKGDFSISRKITETCLSLPLNPNMSDSDQAYVIEKIQAFFK</sequence>
<comment type="similarity">
    <text evidence="2 3">Belongs to the DegT/DnrJ/EryC1 family.</text>
</comment>
<dbReference type="RefSeq" id="WP_377905802.1">
    <property type="nucleotide sequence ID" value="NZ_JBHRZS010000007.1"/>
</dbReference>
<dbReference type="Pfam" id="PF01041">
    <property type="entry name" value="DegT_DnrJ_EryC1"/>
    <property type="match status" value="1"/>
</dbReference>
<dbReference type="Proteomes" id="UP001595805">
    <property type="component" value="Unassembled WGS sequence"/>
</dbReference>
<dbReference type="PANTHER" id="PTHR30244:SF36">
    <property type="entry name" value="3-OXO-GLUCOSE-6-PHOSPHATE:GLUTAMATE AMINOTRANSFERASE"/>
    <property type="match status" value="1"/>
</dbReference>
<dbReference type="PIRSF" id="PIRSF000390">
    <property type="entry name" value="PLP_StrS"/>
    <property type="match status" value="1"/>
</dbReference>
<gene>
    <name evidence="4" type="ORF">ACFOSV_09670</name>
</gene>
<keyword evidence="4" id="KW-0808">Transferase</keyword>
<dbReference type="InterPro" id="IPR015421">
    <property type="entry name" value="PyrdxlP-dep_Trfase_major"/>
</dbReference>
<evidence type="ECO:0000256" key="2">
    <source>
        <dbReference type="ARBA" id="ARBA00037999"/>
    </source>
</evidence>
<dbReference type="InterPro" id="IPR000653">
    <property type="entry name" value="DegT/StrS_aminotransferase"/>
</dbReference>
<dbReference type="GO" id="GO:0008483">
    <property type="term" value="F:transaminase activity"/>
    <property type="evidence" value="ECO:0007669"/>
    <property type="project" value="UniProtKB-KW"/>
</dbReference>
<protein>
    <submittedName>
        <fullName evidence="4">DegT/DnrJ/EryC1/StrS family aminotransferase</fullName>
    </submittedName>
</protein>
<organism evidence="4 5">
    <name type="scientific">Algoriphagus namhaensis</name>
    <dbReference type="NCBI Taxonomy" id="915353"/>
    <lineage>
        <taxon>Bacteria</taxon>
        <taxon>Pseudomonadati</taxon>
        <taxon>Bacteroidota</taxon>
        <taxon>Cytophagia</taxon>
        <taxon>Cytophagales</taxon>
        <taxon>Cyclobacteriaceae</taxon>
        <taxon>Algoriphagus</taxon>
    </lineage>
</organism>
<dbReference type="Gene3D" id="3.90.1150.10">
    <property type="entry name" value="Aspartate Aminotransferase, domain 1"/>
    <property type="match status" value="1"/>
</dbReference>
<dbReference type="EMBL" id="JBHRZS010000007">
    <property type="protein sequence ID" value="MFC3880444.1"/>
    <property type="molecule type" value="Genomic_DNA"/>
</dbReference>
<reference evidence="5" key="1">
    <citation type="journal article" date="2019" name="Int. J. Syst. Evol. Microbiol.">
        <title>The Global Catalogue of Microorganisms (GCM) 10K type strain sequencing project: providing services to taxonomists for standard genome sequencing and annotation.</title>
        <authorList>
            <consortium name="The Broad Institute Genomics Platform"/>
            <consortium name="The Broad Institute Genome Sequencing Center for Infectious Disease"/>
            <person name="Wu L."/>
            <person name="Ma J."/>
        </authorList>
    </citation>
    <scope>NUCLEOTIDE SEQUENCE [LARGE SCALE GENOMIC DNA]</scope>
    <source>
        <strain evidence="5">CCUG 60523</strain>
    </source>
</reference>
<dbReference type="SUPFAM" id="SSF53383">
    <property type="entry name" value="PLP-dependent transferases"/>
    <property type="match status" value="1"/>
</dbReference>
<evidence type="ECO:0000256" key="1">
    <source>
        <dbReference type="ARBA" id="ARBA00022898"/>
    </source>
</evidence>
<dbReference type="CDD" id="cd00616">
    <property type="entry name" value="AHBA_syn"/>
    <property type="match status" value="1"/>
</dbReference>
<keyword evidence="5" id="KW-1185">Reference proteome</keyword>
<accession>A0ABV8ARV8</accession>
<dbReference type="InterPro" id="IPR015422">
    <property type="entry name" value="PyrdxlP-dep_Trfase_small"/>
</dbReference>
<keyword evidence="4" id="KW-0032">Aminotransferase</keyword>
<dbReference type="PANTHER" id="PTHR30244">
    <property type="entry name" value="TRANSAMINASE"/>
    <property type="match status" value="1"/>
</dbReference>
<evidence type="ECO:0000256" key="3">
    <source>
        <dbReference type="RuleBase" id="RU004508"/>
    </source>
</evidence>
<evidence type="ECO:0000313" key="4">
    <source>
        <dbReference type="EMBL" id="MFC3880444.1"/>
    </source>
</evidence>
<name>A0ABV8ARV8_9BACT</name>
<keyword evidence="1 3" id="KW-0663">Pyridoxal phosphate</keyword>
<evidence type="ECO:0000313" key="5">
    <source>
        <dbReference type="Proteomes" id="UP001595805"/>
    </source>
</evidence>